<dbReference type="AlphaFoldDB" id="A0A9Q0MXI8"/>
<evidence type="ECO:0000256" key="1">
    <source>
        <dbReference type="SAM" id="MobiDB-lite"/>
    </source>
</evidence>
<evidence type="ECO:0000313" key="4">
    <source>
        <dbReference type="Proteomes" id="UP001151699"/>
    </source>
</evidence>
<proteinExistence type="predicted"/>
<accession>A0A9Q0MXI8</accession>
<organism evidence="3 4">
    <name type="scientific">Pseudolycoriella hygida</name>
    <dbReference type="NCBI Taxonomy" id="35572"/>
    <lineage>
        <taxon>Eukaryota</taxon>
        <taxon>Metazoa</taxon>
        <taxon>Ecdysozoa</taxon>
        <taxon>Arthropoda</taxon>
        <taxon>Hexapoda</taxon>
        <taxon>Insecta</taxon>
        <taxon>Pterygota</taxon>
        <taxon>Neoptera</taxon>
        <taxon>Endopterygota</taxon>
        <taxon>Diptera</taxon>
        <taxon>Nematocera</taxon>
        <taxon>Sciaroidea</taxon>
        <taxon>Sciaridae</taxon>
        <taxon>Pseudolycoriella</taxon>
    </lineage>
</organism>
<sequence>MTKCLNIAITIVHLTGCVLANYYANNYPYIGIESTNAGGIGSSDVRGAADSNIFVKNLAHDHGNNLYSGQEGAKFYNKENLAKGHDLSHQKNGATVDDHRHIVGQNLETDKSHNRKHIKSGFHNTYSKDESGSNSSYYEDSDDRGGQVKYDKLHGTKGDVHDAKYHENIRDGSIRDKFDDRFGGYSTRGGQDRHHLVEQDQGNRQGYRDHFNRGHGERYEIANERPHGNNGYYHGSALNFQRPIDYPQPIEFGGYPSNVHSPRLSNHSPIPLPLPLNRGQDDGYFSRHRITIYDDPRELIDPRRIAERRGSFGNNNFAGDGIYHSPRLEIRSSPLRVRDYYDERDNLRYRD</sequence>
<evidence type="ECO:0000256" key="2">
    <source>
        <dbReference type="SAM" id="SignalP"/>
    </source>
</evidence>
<feature type="signal peptide" evidence="2">
    <location>
        <begin position="1"/>
        <end position="20"/>
    </location>
</feature>
<protein>
    <submittedName>
        <fullName evidence="3">Uncharacterized protein</fullName>
    </submittedName>
</protein>
<feature type="region of interest" description="Disordered" evidence="1">
    <location>
        <begin position="106"/>
        <end position="146"/>
    </location>
</feature>
<name>A0A9Q0MXI8_9DIPT</name>
<keyword evidence="2" id="KW-0732">Signal</keyword>
<gene>
    <name evidence="3" type="ORF">Bhyg_12598</name>
</gene>
<reference evidence="3" key="1">
    <citation type="submission" date="2022-07" db="EMBL/GenBank/DDBJ databases">
        <authorList>
            <person name="Trinca V."/>
            <person name="Uliana J.V.C."/>
            <person name="Torres T.T."/>
            <person name="Ward R.J."/>
            <person name="Monesi N."/>
        </authorList>
    </citation>
    <scope>NUCLEOTIDE SEQUENCE</scope>
    <source>
        <strain evidence="3">HSMRA1968</strain>
        <tissue evidence="3">Whole embryos</tissue>
    </source>
</reference>
<dbReference type="EMBL" id="WJQU01000003">
    <property type="protein sequence ID" value="KAJ6639851.1"/>
    <property type="molecule type" value="Genomic_DNA"/>
</dbReference>
<dbReference type="OrthoDB" id="6620482at2759"/>
<feature type="chain" id="PRO_5040298437" evidence="2">
    <location>
        <begin position="21"/>
        <end position="351"/>
    </location>
</feature>
<evidence type="ECO:0000313" key="3">
    <source>
        <dbReference type="EMBL" id="KAJ6639851.1"/>
    </source>
</evidence>
<comment type="caution">
    <text evidence="3">The sequence shown here is derived from an EMBL/GenBank/DDBJ whole genome shotgun (WGS) entry which is preliminary data.</text>
</comment>
<keyword evidence="4" id="KW-1185">Reference proteome</keyword>
<dbReference type="Proteomes" id="UP001151699">
    <property type="component" value="Chromosome X"/>
</dbReference>